<dbReference type="SUPFAM" id="SSF141130">
    <property type="entry name" value="Acetamidase/Formamidase-like"/>
    <property type="match status" value="1"/>
</dbReference>
<sequence>MRISSEHILFEMNASNPPALAVKSGSTVIFETLDCFSNTVKTENDLVSSIDFNQVNPATGPLYIEDALPGDVLKVTIDAIQLAKQGVIVTAPGLGRLADQIEKEETIVCPVTDTYIDFKGIHIPLRKMIGVIGTAPAGHGVNTGTPDTHGGNLDTTRMTEGATLYLPVNVEGALLAMGDLHASMGDGEIMGSGLEIAGEVTVTVEVLKDFNLPLPLIETEDLWITLGSAQSMETASQIAIDNMAQLIMAHSNLTLNQAGMLMSLAGNLHSSQVVNPNVTFRMELPKSAF</sequence>
<evidence type="ECO:0000313" key="2">
    <source>
        <dbReference type="Proteomes" id="UP001315967"/>
    </source>
</evidence>
<dbReference type="RefSeq" id="WP_313792548.1">
    <property type="nucleotide sequence ID" value="NZ_CP102453.1"/>
</dbReference>
<proteinExistence type="predicted"/>
<name>A0ABY5P3L1_9LACT</name>
<reference evidence="1 2" key="1">
    <citation type="submission" date="2022-08" db="EMBL/GenBank/DDBJ databases">
        <title>Aerococcaceae sp. nov isolated from spoiled eye mask.</title>
        <authorList>
            <person name="Zhou G."/>
            <person name="Xie X.-B."/>
            <person name="Shi Q.-S."/>
            <person name="Wang Y.-S."/>
            <person name="Wen X."/>
            <person name="Peng H."/>
            <person name="Yang X.-J."/>
            <person name="Tao H.-B."/>
            <person name="Huang X.-M."/>
        </authorList>
    </citation>
    <scope>NUCLEOTIDE SEQUENCE [LARGE SCALE GENOMIC DNA]</scope>
    <source>
        <strain evidence="2">DM20194951</strain>
    </source>
</reference>
<gene>
    <name evidence="1" type="ORF">NRE15_09005</name>
</gene>
<organism evidence="1 2">
    <name type="scientific">Fundicoccus culcitae</name>
    <dbReference type="NCBI Taxonomy" id="2969821"/>
    <lineage>
        <taxon>Bacteria</taxon>
        <taxon>Bacillati</taxon>
        <taxon>Bacillota</taxon>
        <taxon>Bacilli</taxon>
        <taxon>Lactobacillales</taxon>
        <taxon>Aerococcaceae</taxon>
        <taxon>Fundicoccus</taxon>
    </lineage>
</organism>
<dbReference type="EMBL" id="CP102453">
    <property type="protein sequence ID" value="UUX33048.1"/>
    <property type="molecule type" value="Genomic_DNA"/>
</dbReference>
<evidence type="ECO:0000313" key="1">
    <source>
        <dbReference type="EMBL" id="UUX33048.1"/>
    </source>
</evidence>
<dbReference type="Gene3D" id="2.60.120.580">
    <property type="entry name" value="Acetamidase/Formamidase-like domains"/>
    <property type="match status" value="1"/>
</dbReference>
<keyword evidence="2" id="KW-1185">Reference proteome</keyword>
<dbReference type="Proteomes" id="UP001315967">
    <property type="component" value="Chromosome"/>
</dbReference>
<dbReference type="Gene3D" id="3.10.28.20">
    <property type="entry name" value="Acetamidase/Formamidase-like domains"/>
    <property type="match status" value="1"/>
</dbReference>
<dbReference type="Gene3D" id="2.40.10.120">
    <property type="match status" value="1"/>
</dbReference>
<dbReference type="PANTHER" id="PTHR31891:SF1">
    <property type="entry name" value="FORMAMIDASE C869.04-RELATED"/>
    <property type="match status" value="1"/>
</dbReference>
<dbReference type="InterPro" id="IPR004304">
    <property type="entry name" value="FmdA_AmdA"/>
</dbReference>
<protein>
    <submittedName>
        <fullName evidence="1">Acetamidase/formamidase family protein</fullName>
    </submittedName>
</protein>
<accession>A0ABY5P3L1</accession>
<dbReference type="Pfam" id="PF03069">
    <property type="entry name" value="FmdA_AmdA"/>
    <property type="match status" value="2"/>
</dbReference>
<dbReference type="PANTHER" id="PTHR31891">
    <property type="entry name" value="FORMAMIDASE C869.04-RELATED"/>
    <property type="match status" value="1"/>
</dbReference>